<gene>
    <name evidence="9" type="ORF">Ga0061069_101377</name>
</gene>
<dbReference type="NCBIfam" id="TIGR03426">
    <property type="entry name" value="shape_MreD"/>
    <property type="match status" value="1"/>
</dbReference>
<dbReference type="EMBL" id="CYHF01000001">
    <property type="protein sequence ID" value="CUA93836.1"/>
    <property type="molecule type" value="Genomic_DNA"/>
</dbReference>
<dbReference type="AlphaFoldDB" id="A0A0K6HSL9"/>
<feature type="transmembrane region" description="Helical" evidence="8">
    <location>
        <begin position="22"/>
        <end position="44"/>
    </location>
</feature>
<protein>
    <submittedName>
        <fullName evidence="9">Rod shape-determining protein MreD</fullName>
    </submittedName>
</protein>
<dbReference type="STRING" id="339866.GCA_001418255_00375"/>
<feature type="transmembrane region" description="Helical" evidence="8">
    <location>
        <begin position="88"/>
        <end position="105"/>
    </location>
</feature>
<dbReference type="PIRSF" id="PIRSF018472">
    <property type="entry name" value="MreD_proteobac"/>
    <property type="match status" value="1"/>
</dbReference>
<evidence type="ECO:0000313" key="9">
    <source>
        <dbReference type="EMBL" id="CUA93836.1"/>
    </source>
</evidence>
<dbReference type="InterPro" id="IPR007227">
    <property type="entry name" value="Cell_shape_determining_MreD"/>
</dbReference>
<dbReference type="Proteomes" id="UP000183649">
    <property type="component" value="Unassembled WGS sequence"/>
</dbReference>
<dbReference type="RefSeq" id="WP_055449312.1">
    <property type="nucleotide sequence ID" value="NZ_CYHF01000001.1"/>
</dbReference>
<evidence type="ECO:0000256" key="3">
    <source>
        <dbReference type="ARBA" id="ARBA00022475"/>
    </source>
</evidence>
<organism evidence="9 10">
    <name type="scientific">Thiomonas bhubaneswarensis</name>
    <dbReference type="NCBI Taxonomy" id="339866"/>
    <lineage>
        <taxon>Bacteria</taxon>
        <taxon>Pseudomonadati</taxon>
        <taxon>Pseudomonadota</taxon>
        <taxon>Betaproteobacteria</taxon>
        <taxon>Burkholderiales</taxon>
        <taxon>Thiomonas</taxon>
    </lineage>
</organism>
<sequence>MPAARAPAGGAREVLLLPVKPWFIALSLLAALLIDFLPLGRVAWMPDLVALTLVFWNVHQPRRVGMAVAFVLGLAVDVQQGSVLGQHALAYTVLSYFAISLHRRLLWFPPLQQALHLLPLLIATQVLLLAVGMWAGGSFPGWTFLLTPFLQAALWVPLSWVLLAPQRRAPDSDRNRPL</sequence>
<name>A0A0K6HSL9_9BURK</name>
<evidence type="ECO:0000256" key="6">
    <source>
        <dbReference type="ARBA" id="ARBA00022989"/>
    </source>
</evidence>
<keyword evidence="6 8" id="KW-1133">Transmembrane helix</keyword>
<accession>A0A0K6HSL9</accession>
<evidence type="ECO:0000256" key="8">
    <source>
        <dbReference type="SAM" id="Phobius"/>
    </source>
</evidence>
<comment type="similarity">
    <text evidence="2">Belongs to the MreD family.</text>
</comment>
<evidence type="ECO:0000313" key="10">
    <source>
        <dbReference type="Proteomes" id="UP000183649"/>
    </source>
</evidence>
<keyword evidence="3" id="KW-1003">Cell membrane</keyword>
<feature type="transmembrane region" description="Helical" evidence="8">
    <location>
        <begin position="117"/>
        <end position="136"/>
    </location>
</feature>
<dbReference type="InterPro" id="IPR026034">
    <property type="entry name" value="MreD_proteobac"/>
</dbReference>
<reference evidence="10" key="1">
    <citation type="submission" date="2015-08" db="EMBL/GenBank/DDBJ databases">
        <authorList>
            <person name="Varghese N."/>
        </authorList>
    </citation>
    <scope>NUCLEOTIDE SEQUENCE [LARGE SCALE GENOMIC DNA]</scope>
    <source>
        <strain evidence="10">DSM 18181</strain>
    </source>
</reference>
<proteinExistence type="inferred from homology"/>
<evidence type="ECO:0000256" key="4">
    <source>
        <dbReference type="ARBA" id="ARBA00022692"/>
    </source>
</evidence>
<dbReference type="Pfam" id="PF04093">
    <property type="entry name" value="MreD"/>
    <property type="match status" value="1"/>
</dbReference>
<dbReference type="OrthoDB" id="5297408at2"/>
<evidence type="ECO:0000256" key="2">
    <source>
        <dbReference type="ARBA" id="ARBA00007776"/>
    </source>
</evidence>
<keyword evidence="5" id="KW-0133">Cell shape</keyword>
<dbReference type="PANTHER" id="PTHR37484:SF1">
    <property type="entry name" value="ROD SHAPE-DETERMINING PROTEIN MRED"/>
    <property type="match status" value="1"/>
</dbReference>
<dbReference type="GO" id="GO:0005886">
    <property type="term" value="C:plasma membrane"/>
    <property type="evidence" value="ECO:0007669"/>
    <property type="project" value="UniProtKB-SubCell"/>
</dbReference>
<keyword evidence="4 8" id="KW-0812">Transmembrane</keyword>
<evidence type="ECO:0000256" key="7">
    <source>
        <dbReference type="ARBA" id="ARBA00023136"/>
    </source>
</evidence>
<dbReference type="GO" id="GO:0008360">
    <property type="term" value="P:regulation of cell shape"/>
    <property type="evidence" value="ECO:0007669"/>
    <property type="project" value="UniProtKB-KW"/>
</dbReference>
<evidence type="ECO:0000256" key="5">
    <source>
        <dbReference type="ARBA" id="ARBA00022960"/>
    </source>
</evidence>
<dbReference type="PANTHER" id="PTHR37484">
    <property type="entry name" value="ROD SHAPE-DETERMINING PROTEIN MRED"/>
    <property type="match status" value="1"/>
</dbReference>
<feature type="transmembrane region" description="Helical" evidence="8">
    <location>
        <begin position="142"/>
        <end position="164"/>
    </location>
</feature>
<comment type="subcellular location">
    <subcellularLocation>
        <location evidence="1">Cell membrane</location>
        <topology evidence="1">Multi-pass membrane protein</topology>
    </subcellularLocation>
</comment>
<keyword evidence="7 8" id="KW-0472">Membrane</keyword>
<evidence type="ECO:0000256" key="1">
    <source>
        <dbReference type="ARBA" id="ARBA00004651"/>
    </source>
</evidence>
<keyword evidence="10" id="KW-1185">Reference proteome</keyword>